<evidence type="ECO:0000256" key="2">
    <source>
        <dbReference type="SAM" id="SignalP"/>
    </source>
</evidence>
<evidence type="ECO:0000313" key="4">
    <source>
        <dbReference type="EMBL" id="CAF3631604.1"/>
    </source>
</evidence>
<dbReference type="Proteomes" id="UP000663829">
    <property type="component" value="Unassembled WGS sequence"/>
</dbReference>
<keyword evidence="2" id="KW-0732">Signal</keyword>
<dbReference type="OrthoDB" id="192608at2759"/>
<evidence type="ECO:0000256" key="1">
    <source>
        <dbReference type="SAM" id="MobiDB-lite"/>
    </source>
</evidence>
<gene>
    <name evidence="3" type="ORF">GPM918_LOCUS5727</name>
    <name evidence="4" type="ORF">SRO942_LOCUS5722</name>
</gene>
<dbReference type="Proteomes" id="UP000681722">
    <property type="component" value="Unassembled WGS sequence"/>
</dbReference>
<keyword evidence="5" id="KW-1185">Reference proteome</keyword>
<comment type="caution">
    <text evidence="3">The sequence shown here is derived from an EMBL/GenBank/DDBJ whole genome shotgun (WGS) entry which is preliminary data.</text>
</comment>
<evidence type="ECO:0000313" key="5">
    <source>
        <dbReference type="Proteomes" id="UP000663829"/>
    </source>
</evidence>
<dbReference type="EMBL" id="CAJOBC010000840">
    <property type="protein sequence ID" value="CAF3631604.1"/>
    <property type="molecule type" value="Genomic_DNA"/>
</dbReference>
<feature type="chain" id="PRO_5044131834" evidence="2">
    <location>
        <begin position="17"/>
        <end position="116"/>
    </location>
</feature>
<protein>
    <submittedName>
        <fullName evidence="3">Uncharacterized protein</fullName>
    </submittedName>
</protein>
<feature type="compositionally biased region" description="Low complexity" evidence="1">
    <location>
        <begin position="68"/>
        <end position="84"/>
    </location>
</feature>
<organism evidence="3 5">
    <name type="scientific">Didymodactylos carnosus</name>
    <dbReference type="NCBI Taxonomy" id="1234261"/>
    <lineage>
        <taxon>Eukaryota</taxon>
        <taxon>Metazoa</taxon>
        <taxon>Spiralia</taxon>
        <taxon>Gnathifera</taxon>
        <taxon>Rotifera</taxon>
        <taxon>Eurotatoria</taxon>
        <taxon>Bdelloidea</taxon>
        <taxon>Philodinida</taxon>
        <taxon>Philodinidae</taxon>
        <taxon>Didymodactylos</taxon>
    </lineage>
</organism>
<evidence type="ECO:0000313" key="3">
    <source>
        <dbReference type="EMBL" id="CAF0844247.1"/>
    </source>
</evidence>
<feature type="signal peptide" evidence="2">
    <location>
        <begin position="1"/>
        <end position="16"/>
    </location>
</feature>
<feature type="non-terminal residue" evidence="3">
    <location>
        <position position="1"/>
    </location>
</feature>
<feature type="region of interest" description="Disordered" evidence="1">
    <location>
        <begin position="66"/>
        <end position="95"/>
    </location>
</feature>
<accession>A0A813VED7</accession>
<proteinExistence type="predicted"/>
<reference evidence="3" key="1">
    <citation type="submission" date="2021-02" db="EMBL/GenBank/DDBJ databases">
        <authorList>
            <person name="Nowell W R."/>
        </authorList>
    </citation>
    <scope>NUCLEOTIDE SEQUENCE</scope>
</reference>
<name>A0A813VED7_9BILA</name>
<sequence>LRLASIIIPLFISVLPSNIDDKSSTNNKDLISYSLERIQCLVPLYSNEFRQILQVIPELRTKLESSIKRQQQQKQENETNQQQRSTALNGGTGTQYGHIQLAPTIQLRIDFSNFKS</sequence>
<dbReference type="EMBL" id="CAJNOQ010000842">
    <property type="protein sequence ID" value="CAF0844247.1"/>
    <property type="molecule type" value="Genomic_DNA"/>
</dbReference>
<dbReference type="AlphaFoldDB" id="A0A813VED7"/>